<dbReference type="AlphaFoldDB" id="A0A2R8BNS5"/>
<feature type="transmembrane region" description="Helical" evidence="1">
    <location>
        <begin position="29"/>
        <end position="46"/>
    </location>
</feature>
<feature type="transmembrane region" description="Helical" evidence="1">
    <location>
        <begin position="76"/>
        <end position="96"/>
    </location>
</feature>
<accession>A0A2R8BNS5</accession>
<feature type="domain" description="Phosphatidic acid phosphatase type 2/haloperoxidase" evidence="2">
    <location>
        <begin position="113"/>
        <end position="241"/>
    </location>
</feature>
<protein>
    <recommendedName>
        <fullName evidence="2">Phosphatidic acid phosphatase type 2/haloperoxidase domain-containing protein</fullName>
    </recommendedName>
</protein>
<proteinExistence type="predicted"/>
<evidence type="ECO:0000259" key="2">
    <source>
        <dbReference type="Pfam" id="PF01569"/>
    </source>
</evidence>
<dbReference type="EMBL" id="OMOQ01000009">
    <property type="protein sequence ID" value="SPH25093.1"/>
    <property type="molecule type" value="Genomic_DNA"/>
</dbReference>
<dbReference type="OrthoDB" id="9813524at2"/>
<dbReference type="InterPro" id="IPR000326">
    <property type="entry name" value="PAP2/HPO"/>
</dbReference>
<dbReference type="Gene3D" id="1.20.144.10">
    <property type="entry name" value="Phosphatidic acid phosphatase type 2/haloperoxidase"/>
    <property type="match status" value="1"/>
</dbReference>
<organism evidence="3 4">
    <name type="scientific">Albidovulum aquaemixtae</name>
    <dbReference type="NCBI Taxonomy" id="1542388"/>
    <lineage>
        <taxon>Bacteria</taxon>
        <taxon>Pseudomonadati</taxon>
        <taxon>Pseudomonadota</taxon>
        <taxon>Alphaproteobacteria</taxon>
        <taxon>Rhodobacterales</taxon>
        <taxon>Paracoccaceae</taxon>
        <taxon>Albidovulum</taxon>
    </lineage>
</organism>
<feature type="transmembrane region" description="Helical" evidence="1">
    <location>
        <begin position="221"/>
        <end position="243"/>
    </location>
</feature>
<feature type="transmembrane region" description="Helical" evidence="1">
    <location>
        <begin position="197"/>
        <end position="215"/>
    </location>
</feature>
<keyword evidence="1" id="KW-0812">Transmembrane</keyword>
<keyword evidence="1" id="KW-0472">Membrane</keyword>
<dbReference type="Proteomes" id="UP000244924">
    <property type="component" value="Unassembled WGS sequence"/>
</dbReference>
<gene>
    <name evidence="3" type="ORF">DEA8626_04129</name>
</gene>
<sequence length="248" mass="26780">MTADISRSIRFRGIAFLTPIDHRKATRRLLLAYGVSLFLFALWPTLDLRVSALFHTEGAGFTLAAVPALHVLRETVWNLSIAMFALSLGALGLAAFGRAIPGFEARTAGFVFLLYLLGPILLVNGLLKRFWGRARPADITEFGGSREFTPPWLPADQCAANCSFVSGEGSAATALLLSLLVLAPALRGFLPPAAFRVYLGLAILLPAMGIALRVATGRHFLSDTVFAVLFVLTIALVLHRLLLTPRTP</sequence>
<dbReference type="InterPro" id="IPR036938">
    <property type="entry name" value="PAP2/HPO_sf"/>
</dbReference>
<dbReference type="SUPFAM" id="SSF48317">
    <property type="entry name" value="Acid phosphatase/Vanadium-dependent haloperoxidase"/>
    <property type="match status" value="1"/>
</dbReference>
<feature type="transmembrane region" description="Helical" evidence="1">
    <location>
        <begin position="108"/>
        <end position="127"/>
    </location>
</feature>
<evidence type="ECO:0000256" key="1">
    <source>
        <dbReference type="SAM" id="Phobius"/>
    </source>
</evidence>
<reference evidence="3 4" key="1">
    <citation type="submission" date="2018-03" db="EMBL/GenBank/DDBJ databases">
        <authorList>
            <person name="Keele B.F."/>
        </authorList>
    </citation>
    <scope>NUCLEOTIDE SEQUENCE [LARGE SCALE GENOMIC DNA]</scope>
    <source>
        <strain evidence="3 4">CECT 8626</strain>
    </source>
</reference>
<evidence type="ECO:0000313" key="3">
    <source>
        <dbReference type="EMBL" id="SPH25093.1"/>
    </source>
</evidence>
<keyword evidence="4" id="KW-1185">Reference proteome</keyword>
<feature type="transmembrane region" description="Helical" evidence="1">
    <location>
        <begin position="171"/>
        <end position="190"/>
    </location>
</feature>
<evidence type="ECO:0000313" key="4">
    <source>
        <dbReference type="Proteomes" id="UP000244924"/>
    </source>
</evidence>
<keyword evidence="1" id="KW-1133">Transmembrane helix</keyword>
<name>A0A2R8BNS5_9RHOB</name>
<dbReference type="Pfam" id="PF01569">
    <property type="entry name" value="PAP2"/>
    <property type="match status" value="1"/>
</dbReference>